<comment type="caution">
    <text evidence="2">The sequence shown here is derived from an EMBL/GenBank/DDBJ whole genome shotgun (WGS) entry which is preliminary data.</text>
</comment>
<accession>A0A0F9MD91</accession>
<proteinExistence type="predicted"/>
<dbReference type="EMBL" id="LAZR01005764">
    <property type="protein sequence ID" value="KKM97301.1"/>
    <property type="molecule type" value="Genomic_DNA"/>
</dbReference>
<sequence>MGALVECFSAHLELHNKTALRQTRCVGQRPYMIPEISLKRDHENSTSLDLLSISQTNAFTCLTYASENSVLHCINNAPLIAYKVVDKAWAITQANCHSWSCPKCGIARAKQEYWRIVKGTELHFITLTCRGRELSLEDSEANYLKWTNRLLTALRTRAKRKKQKWCYVQVTERQKRGHPHSHVITTFRPHDLYLGTKLQWKQHEGTRVSYDVDALRSDWLEKRCVSAGLGEQYDISVVKEASACSRYVAKYLFKPSMFTDLWPKKWRRVRYSQNFPKQERQKADGMPLRTPLDWYTLAKKAVIVSPQDKDAETAAIHNLKGHDVIVRRMKDAAIYS</sequence>
<evidence type="ECO:0000313" key="2">
    <source>
        <dbReference type="EMBL" id="KKM97301.1"/>
    </source>
</evidence>
<evidence type="ECO:0000259" key="1">
    <source>
        <dbReference type="Pfam" id="PF23343"/>
    </source>
</evidence>
<reference evidence="2" key="1">
    <citation type="journal article" date="2015" name="Nature">
        <title>Complex archaea that bridge the gap between prokaryotes and eukaryotes.</title>
        <authorList>
            <person name="Spang A."/>
            <person name="Saw J.H."/>
            <person name="Jorgensen S.L."/>
            <person name="Zaremba-Niedzwiedzka K."/>
            <person name="Martijn J."/>
            <person name="Lind A.E."/>
            <person name="van Eijk R."/>
            <person name="Schleper C."/>
            <person name="Guy L."/>
            <person name="Ettema T.J."/>
        </authorList>
    </citation>
    <scope>NUCLEOTIDE SEQUENCE</scope>
</reference>
<dbReference type="AlphaFoldDB" id="A0A0F9MD91"/>
<dbReference type="InterPro" id="IPR056906">
    <property type="entry name" value="ORF2/G2P_dom"/>
</dbReference>
<name>A0A0F9MD91_9ZZZZ</name>
<feature type="domain" description="Replication-associated protein ORF2/G2P" evidence="1">
    <location>
        <begin position="123"/>
        <end position="254"/>
    </location>
</feature>
<protein>
    <recommendedName>
        <fullName evidence="1">Replication-associated protein ORF2/G2P domain-containing protein</fullName>
    </recommendedName>
</protein>
<organism evidence="2">
    <name type="scientific">marine sediment metagenome</name>
    <dbReference type="NCBI Taxonomy" id="412755"/>
    <lineage>
        <taxon>unclassified sequences</taxon>
        <taxon>metagenomes</taxon>
        <taxon>ecological metagenomes</taxon>
    </lineage>
</organism>
<gene>
    <name evidence="2" type="ORF">LCGC14_1169460</name>
</gene>
<dbReference type="Pfam" id="PF23343">
    <property type="entry name" value="REP_ORF2-G2P"/>
    <property type="match status" value="1"/>
</dbReference>